<dbReference type="EMBL" id="JARJCN010000054">
    <property type="protein sequence ID" value="KAJ7080626.1"/>
    <property type="molecule type" value="Genomic_DNA"/>
</dbReference>
<gene>
    <name evidence="2" type="ORF">B0H15DRAFT_856597</name>
</gene>
<evidence type="ECO:0000313" key="2">
    <source>
        <dbReference type="EMBL" id="KAJ7080626.1"/>
    </source>
</evidence>
<name>A0AAD6U0E9_9AGAR</name>
<organism evidence="2 3">
    <name type="scientific">Mycena belliarum</name>
    <dbReference type="NCBI Taxonomy" id="1033014"/>
    <lineage>
        <taxon>Eukaryota</taxon>
        <taxon>Fungi</taxon>
        <taxon>Dikarya</taxon>
        <taxon>Basidiomycota</taxon>
        <taxon>Agaricomycotina</taxon>
        <taxon>Agaricomycetes</taxon>
        <taxon>Agaricomycetidae</taxon>
        <taxon>Agaricales</taxon>
        <taxon>Marasmiineae</taxon>
        <taxon>Mycenaceae</taxon>
        <taxon>Mycena</taxon>
    </lineage>
</organism>
<protein>
    <submittedName>
        <fullName evidence="2">Uncharacterized protein</fullName>
    </submittedName>
</protein>
<dbReference type="AlphaFoldDB" id="A0AAD6U0E9"/>
<evidence type="ECO:0000313" key="3">
    <source>
        <dbReference type="Proteomes" id="UP001222325"/>
    </source>
</evidence>
<feature type="compositionally biased region" description="Basic and acidic residues" evidence="1">
    <location>
        <begin position="253"/>
        <end position="264"/>
    </location>
</feature>
<feature type="region of interest" description="Disordered" evidence="1">
    <location>
        <begin position="1"/>
        <end position="25"/>
    </location>
</feature>
<feature type="compositionally biased region" description="Low complexity" evidence="1">
    <location>
        <begin position="270"/>
        <end position="289"/>
    </location>
</feature>
<comment type="caution">
    <text evidence="2">The sequence shown here is derived from an EMBL/GenBank/DDBJ whole genome shotgun (WGS) entry which is preliminary data.</text>
</comment>
<proteinExistence type="predicted"/>
<evidence type="ECO:0000256" key="1">
    <source>
        <dbReference type="SAM" id="MobiDB-lite"/>
    </source>
</evidence>
<reference evidence="2" key="1">
    <citation type="submission" date="2023-03" db="EMBL/GenBank/DDBJ databases">
        <title>Massive genome expansion in bonnet fungi (Mycena s.s.) driven by repeated elements and novel gene families across ecological guilds.</title>
        <authorList>
            <consortium name="Lawrence Berkeley National Laboratory"/>
            <person name="Harder C.B."/>
            <person name="Miyauchi S."/>
            <person name="Viragh M."/>
            <person name="Kuo A."/>
            <person name="Thoen E."/>
            <person name="Andreopoulos B."/>
            <person name="Lu D."/>
            <person name="Skrede I."/>
            <person name="Drula E."/>
            <person name="Henrissat B."/>
            <person name="Morin E."/>
            <person name="Kohler A."/>
            <person name="Barry K."/>
            <person name="LaButti K."/>
            <person name="Morin E."/>
            <person name="Salamov A."/>
            <person name="Lipzen A."/>
            <person name="Mereny Z."/>
            <person name="Hegedus B."/>
            <person name="Baldrian P."/>
            <person name="Stursova M."/>
            <person name="Weitz H."/>
            <person name="Taylor A."/>
            <person name="Grigoriev I.V."/>
            <person name="Nagy L.G."/>
            <person name="Martin F."/>
            <person name="Kauserud H."/>
        </authorList>
    </citation>
    <scope>NUCLEOTIDE SEQUENCE</scope>
    <source>
        <strain evidence="2">CBHHK173m</strain>
    </source>
</reference>
<keyword evidence="3" id="KW-1185">Reference proteome</keyword>
<feature type="compositionally biased region" description="Low complexity" evidence="1">
    <location>
        <begin position="236"/>
        <end position="251"/>
    </location>
</feature>
<feature type="region of interest" description="Disordered" evidence="1">
    <location>
        <begin position="220"/>
        <end position="335"/>
    </location>
</feature>
<dbReference type="Proteomes" id="UP001222325">
    <property type="component" value="Unassembled WGS sequence"/>
</dbReference>
<feature type="region of interest" description="Disordered" evidence="1">
    <location>
        <begin position="166"/>
        <end position="202"/>
    </location>
</feature>
<feature type="compositionally biased region" description="Low complexity" evidence="1">
    <location>
        <begin position="298"/>
        <end position="322"/>
    </location>
</feature>
<feature type="compositionally biased region" description="Acidic residues" evidence="1">
    <location>
        <begin position="1"/>
        <end position="10"/>
    </location>
</feature>
<accession>A0AAD6U0E9</accession>
<feature type="compositionally biased region" description="Polar residues" evidence="1">
    <location>
        <begin position="12"/>
        <end position="25"/>
    </location>
</feature>
<sequence length="376" mass="42170">MSYTTDEDCSYEATSHQSDETNSALVNEDLDMGTDDRTEHPPYLVYFDPSKQIPQGLTFPQLLYLALPSLCFYWGEIDYYNSLNAQSTAARAPVEAQPLGPRPPITELLGFRARRAAYTIEPVPVSQEEWRKEALCVSIFGGSIAWRESSQRSRNPVTPYFETPVLRGQRLHTRAPVQRDSHPKPARMIPRKSTPIISPSELRNIQLLKQERDALQRRLADQNRGGRGAQRHELPSRSAPSRPSASASSSRNLENRRVAERSQDYPELPSPSSSSHYSSSAVSSRAPGSTDDDESDSGSESASQEWQSVSWASQSVSSGSGRYSRRLSPPPRRGERLMRMHHHQLSRETQRPGFLHSLMSALASFSAFFTNFWDAA</sequence>